<dbReference type="EMBL" id="BOPG01000037">
    <property type="protein sequence ID" value="GIJ58509.1"/>
    <property type="molecule type" value="Genomic_DNA"/>
</dbReference>
<dbReference type="Gene3D" id="2.60.40.290">
    <property type="match status" value="1"/>
</dbReference>
<dbReference type="Proteomes" id="UP000612585">
    <property type="component" value="Unassembled WGS sequence"/>
</dbReference>
<reference evidence="11" key="1">
    <citation type="submission" date="2021-01" db="EMBL/GenBank/DDBJ databases">
        <title>Whole genome shotgun sequence of Virgisporangium aurantiacum NBRC 16421.</title>
        <authorList>
            <person name="Komaki H."/>
            <person name="Tamura T."/>
        </authorList>
    </citation>
    <scope>NUCLEOTIDE SEQUENCE</scope>
    <source>
        <strain evidence="11">NBRC 16421</strain>
    </source>
</reference>
<comment type="catalytic activity">
    <reaction evidence="1 8">
        <text>Endohydrolysis of (1-&gt;4)-beta-D-glucosidic linkages in cellulose, lichenin and cereal beta-D-glucans.</text>
        <dbReference type="EC" id="3.2.1.4"/>
    </reaction>
</comment>
<dbReference type="SMART" id="SM00637">
    <property type="entry name" value="CBD_II"/>
    <property type="match status" value="1"/>
</dbReference>
<evidence type="ECO:0000256" key="7">
    <source>
        <dbReference type="ARBA" id="ARBA00023326"/>
    </source>
</evidence>
<dbReference type="Pfam" id="PF00553">
    <property type="entry name" value="CBM_2"/>
    <property type="match status" value="1"/>
</dbReference>
<organism evidence="11 12">
    <name type="scientific">Virgisporangium aurantiacum</name>
    <dbReference type="NCBI Taxonomy" id="175570"/>
    <lineage>
        <taxon>Bacteria</taxon>
        <taxon>Bacillati</taxon>
        <taxon>Actinomycetota</taxon>
        <taxon>Actinomycetes</taxon>
        <taxon>Micromonosporales</taxon>
        <taxon>Micromonosporaceae</taxon>
        <taxon>Virgisporangium</taxon>
    </lineage>
</organism>
<dbReference type="Pfam" id="PF00150">
    <property type="entry name" value="Cellulase"/>
    <property type="match status" value="1"/>
</dbReference>
<dbReference type="InterPro" id="IPR017853">
    <property type="entry name" value="GH"/>
</dbReference>
<keyword evidence="2" id="KW-0732">Signal</keyword>
<evidence type="ECO:0000256" key="8">
    <source>
        <dbReference type="RuleBase" id="RU361153"/>
    </source>
</evidence>
<keyword evidence="7 8" id="KW-0624">Polysaccharide degradation</keyword>
<dbReference type="PANTHER" id="PTHR34142:SF1">
    <property type="entry name" value="GLYCOSIDE HYDROLASE FAMILY 5 DOMAIN-CONTAINING PROTEIN"/>
    <property type="match status" value="1"/>
</dbReference>
<evidence type="ECO:0000313" key="11">
    <source>
        <dbReference type="EMBL" id="GIJ58509.1"/>
    </source>
</evidence>
<accession>A0A8J4E1Z8</accession>
<dbReference type="EC" id="3.2.1.4" evidence="8"/>
<dbReference type="InterPro" id="IPR001919">
    <property type="entry name" value="CBD2"/>
</dbReference>
<keyword evidence="6 8" id="KW-0326">Glycosidase</keyword>
<dbReference type="PANTHER" id="PTHR34142">
    <property type="entry name" value="ENDO-BETA-1,4-GLUCANASE A"/>
    <property type="match status" value="1"/>
</dbReference>
<feature type="region of interest" description="Disordered" evidence="9">
    <location>
        <begin position="107"/>
        <end position="140"/>
    </location>
</feature>
<dbReference type="GO" id="GO:0030247">
    <property type="term" value="F:polysaccharide binding"/>
    <property type="evidence" value="ECO:0007669"/>
    <property type="project" value="UniProtKB-UniRule"/>
</dbReference>
<feature type="domain" description="CBM2" evidence="10">
    <location>
        <begin position="4"/>
        <end position="113"/>
    </location>
</feature>
<keyword evidence="12" id="KW-1185">Reference proteome</keyword>
<evidence type="ECO:0000313" key="12">
    <source>
        <dbReference type="Proteomes" id="UP000612585"/>
    </source>
</evidence>
<dbReference type="InterPro" id="IPR001547">
    <property type="entry name" value="Glyco_hydro_5"/>
</dbReference>
<comment type="caution">
    <text evidence="11">The sequence shown here is derived from an EMBL/GenBank/DDBJ whole genome shotgun (WGS) entry which is preliminary data.</text>
</comment>
<evidence type="ECO:0000256" key="3">
    <source>
        <dbReference type="ARBA" id="ARBA00022801"/>
    </source>
</evidence>
<evidence type="ECO:0000256" key="6">
    <source>
        <dbReference type="ARBA" id="ARBA00023295"/>
    </source>
</evidence>
<dbReference type="AlphaFoldDB" id="A0A8J4E1Z8"/>
<dbReference type="InterPro" id="IPR008965">
    <property type="entry name" value="CBM2/CBM3_carb-bd_dom_sf"/>
</dbReference>
<comment type="similarity">
    <text evidence="8">Belongs to the glycosyl hydrolase 5 (cellulase A) family.</text>
</comment>
<dbReference type="InterPro" id="IPR012291">
    <property type="entry name" value="CBM2_carb-bd_dom_sf"/>
</dbReference>
<dbReference type="GO" id="GO:0030245">
    <property type="term" value="P:cellulose catabolic process"/>
    <property type="evidence" value="ECO:0007669"/>
    <property type="project" value="UniProtKB-KW"/>
</dbReference>
<keyword evidence="4 8" id="KW-0136">Cellulose degradation</keyword>
<dbReference type="GO" id="GO:0008810">
    <property type="term" value="F:cellulase activity"/>
    <property type="evidence" value="ECO:0007669"/>
    <property type="project" value="UniProtKB-EC"/>
</dbReference>
<sequence length="470" mass="49766">MGSPANAATGCTVTYSVTNSWSGGFQAGLVVTNLGDPLTSWRLGFTFPDPTQRVSQGWNGEWSQTGSTVTVTNASWNGSLPTNGKVEPAFVGAGSAGPKPTAFTLNGVACNGTPSSPSPSASQSSSQPPTSGPAPALRVSGNRIVTTAGRAYRLLGVNRASGEFACVQGKGMWDSGPVDKASVDAMKAWNVHAVRIPLNEDCWLGLSGSPSGSAYQQAVKDYVSLLVANGVNPILDLHWTHGQYTGNISACADVNATCQKPMPSMQYTPTFWTQVANAFKGNNAVVFDLFNEPYPDASNNWTDIPAAWRCLRDGGTCTGITYEVAGMQDLVDAVRATGATNIVLAAGLTWTNDLTQWLTYKPTDPTGNLVASWHSYNFNACVTEACWDSQIATVAAQVPVHAGEIGQDSCAHDYIDRLMTWLDAHSLGYTAWTWNPWGCTGGNVLITDYAGTPTVTYGQGFRAHLLTQNP</sequence>
<evidence type="ECO:0000256" key="2">
    <source>
        <dbReference type="ARBA" id="ARBA00022729"/>
    </source>
</evidence>
<protein>
    <recommendedName>
        <fullName evidence="8">Endoglucanase</fullName>
        <ecNumber evidence="8">3.2.1.4</ecNumber>
    </recommendedName>
</protein>
<evidence type="ECO:0000256" key="5">
    <source>
        <dbReference type="ARBA" id="ARBA00023277"/>
    </source>
</evidence>
<feature type="compositionally biased region" description="Low complexity" evidence="9">
    <location>
        <begin position="112"/>
        <end position="135"/>
    </location>
</feature>
<evidence type="ECO:0000259" key="10">
    <source>
        <dbReference type="PROSITE" id="PS51173"/>
    </source>
</evidence>
<keyword evidence="5 8" id="KW-0119">Carbohydrate metabolism</keyword>
<dbReference type="PROSITE" id="PS51173">
    <property type="entry name" value="CBM2"/>
    <property type="match status" value="1"/>
</dbReference>
<name>A0A8J4E1Z8_9ACTN</name>
<dbReference type="Gene3D" id="3.20.20.80">
    <property type="entry name" value="Glycosidases"/>
    <property type="match status" value="1"/>
</dbReference>
<dbReference type="InterPro" id="IPR018087">
    <property type="entry name" value="Glyco_hydro_5_CS"/>
</dbReference>
<gene>
    <name evidence="11" type="ORF">Vau01_060250</name>
</gene>
<evidence type="ECO:0000256" key="1">
    <source>
        <dbReference type="ARBA" id="ARBA00000966"/>
    </source>
</evidence>
<dbReference type="SUPFAM" id="SSF51445">
    <property type="entry name" value="(Trans)glycosidases"/>
    <property type="match status" value="1"/>
</dbReference>
<evidence type="ECO:0000256" key="9">
    <source>
        <dbReference type="SAM" id="MobiDB-lite"/>
    </source>
</evidence>
<dbReference type="PROSITE" id="PS00659">
    <property type="entry name" value="GLYCOSYL_HYDROL_F5"/>
    <property type="match status" value="1"/>
</dbReference>
<keyword evidence="3 8" id="KW-0378">Hydrolase</keyword>
<dbReference type="SUPFAM" id="SSF49384">
    <property type="entry name" value="Carbohydrate-binding domain"/>
    <property type="match status" value="1"/>
</dbReference>
<proteinExistence type="inferred from homology"/>
<evidence type="ECO:0000256" key="4">
    <source>
        <dbReference type="ARBA" id="ARBA00023001"/>
    </source>
</evidence>